<dbReference type="PROSITE" id="PS50262">
    <property type="entry name" value="G_PROTEIN_RECEP_F1_2"/>
    <property type="match status" value="1"/>
</dbReference>
<gene>
    <name evidence="13" type="ORF">PLOB_00007339</name>
</gene>
<comment type="caution">
    <text evidence="13">The sequence shown here is derived from an EMBL/GenBank/DDBJ whole genome shotgun (WGS) entry which is preliminary data.</text>
</comment>
<dbReference type="EMBL" id="CALNXK010000134">
    <property type="protein sequence ID" value="CAH3165798.1"/>
    <property type="molecule type" value="Genomic_DNA"/>
</dbReference>
<reference evidence="13 14" key="1">
    <citation type="submission" date="2022-05" db="EMBL/GenBank/DDBJ databases">
        <authorList>
            <consortium name="Genoscope - CEA"/>
            <person name="William W."/>
        </authorList>
    </citation>
    <scope>NUCLEOTIDE SEQUENCE [LARGE SCALE GENOMIC DNA]</scope>
</reference>
<keyword evidence="3 10" id="KW-0812">Transmembrane</keyword>
<feature type="transmembrane region" description="Helical" evidence="11">
    <location>
        <begin position="274"/>
        <end position="294"/>
    </location>
</feature>
<feature type="transmembrane region" description="Helical" evidence="11">
    <location>
        <begin position="110"/>
        <end position="134"/>
    </location>
</feature>
<feature type="transmembrane region" description="Helical" evidence="11">
    <location>
        <begin position="155"/>
        <end position="175"/>
    </location>
</feature>
<dbReference type="PRINTS" id="PR00237">
    <property type="entry name" value="GPCRRHODOPSN"/>
</dbReference>
<keyword evidence="7 10" id="KW-0675">Receptor</keyword>
<evidence type="ECO:0000313" key="14">
    <source>
        <dbReference type="Proteomes" id="UP001159405"/>
    </source>
</evidence>
<evidence type="ECO:0000256" key="4">
    <source>
        <dbReference type="ARBA" id="ARBA00022989"/>
    </source>
</evidence>
<feature type="transmembrane region" description="Helical" evidence="11">
    <location>
        <begin position="181"/>
        <end position="204"/>
    </location>
</feature>
<protein>
    <recommendedName>
        <fullName evidence="12">G-protein coupled receptors family 1 profile domain-containing protein</fullName>
    </recommendedName>
</protein>
<evidence type="ECO:0000256" key="6">
    <source>
        <dbReference type="ARBA" id="ARBA00023136"/>
    </source>
</evidence>
<accession>A0ABN8QJW0</accession>
<evidence type="ECO:0000313" key="13">
    <source>
        <dbReference type="EMBL" id="CAH3165798.1"/>
    </source>
</evidence>
<dbReference type="InterPro" id="IPR017452">
    <property type="entry name" value="GPCR_Rhodpsn_7TM"/>
</dbReference>
<keyword evidence="2" id="KW-1003">Cell membrane</keyword>
<feature type="transmembrane region" description="Helical" evidence="11">
    <location>
        <begin position="240"/>
        <end position="262"/>
    </location>
</feature>
<sequence>MSPLNSSSTFREEMDVVNCNFQAVIPFPHTMSARLTAVVTCIISAIGLTTAFSCNTLFILAFARTRELRTYANLFLVSLSFTDLLVGSVVEPLYITRQSLALTGIDNCEVWVAYLTMALLCTGASFLNLTLISCERYVAIFSPLNYTRLVTKARVLSVIGGVWLAWITLTCMRFAGIPNRFVYLICFAVIGSCYAITGFIYFFIFREARRHHRRIVTEQQNYDPLAPGVARETKLAKTMAYIFGALLICYTPGMVILLIRTIKGDSPELLYNFYPWAENLIFLNSSLNPMIYCWRNREIRRVVFCFLSPLTSKLFKNREGSLMNKANCQEGRSKTPKTEHATFAIRVGPQNSKETINDLEVLSICSKD</sequence>
<dbReference type="InterPro" id="IPR000276">
    <property type="entry name" value="GPCR_Rhodpsn"/>
</dbReference>
<keyword evidence="6 11" id="KW-0472">Membrane</keyword>
<evidence type="ECO:0000256" key="2">
    <source>
        <dbReference type="ARBA" id="ARBA00022475"/>
    </source>
</evidence>
<dbReference type="Proteomes" id="UP001159405">
    <property type="component" value="Unassembled WGS sequence"/>
</dbReference>
<keyword evidence="8" id="KW-0325">Glycoprotein</keyword>
<evidence type="ECO:0000256" key="10">
    <source>
        <dbReference type="RuleBase" id="RU000688"/>
    </source>
</evidence>
<dbReference type="PANTHER" id="PTHR24246">
    <property type="entry name" value="OLFACTORY RECEPTOR AND ADENOSINE RECEPTOR"/>
    <property type="match status" value="1"/>
</dbReference>
<feature type="transmembrane region" description="Helical" evidence="11">
    <location>
        <begin position="37"/>
        <end position="63"/>
    </location>
</feature>
<feature type="transmembrane region" description="Helical" evidence="11">
    <location>
        <begin position="70"/>
        <end position="90"/>
    </location>
</feature>
<dbReference type="PANTHER" id="PTHR24246:SF27">
    <property type="entry name" value="ADENOSINE RECEPTOR, ISOFORM A"/>
    <property type="match status" value="1"/>
</dbReference>
<keyword evidence="14" id="KW-1185">Reference proteome</keyword>
<evidence type="ECO:0000259" key="12">
    <source>
        <dbReference type="PROSITE" id="PS50262"/>
    </source>
</evidence>
<feature type="domain" description="G-protein coupled receptors family 1 profile" evidence="12">
    <location>
        <begin position="54"/>
        <end position="292"/>
    </location>
</feature>
<evidence type="ECO:0000256" key="5">
    <source>
        <dbReference type="ARBA" id="ARBA00023040"/>
    </source>
</evidence>
<dbReference type="PROSITE" id="PS00237">
    <property type="entry name" value="G_PROTEIN_RECEP_F1_1"/>
    <property type="match status" value="1"/>
</dbReference>
<evidence type="ECO:0000256" key="1">
    <source>
        <dbReference type="ARBA" id="ARBA00004651"/>
    </source>
</evidence>
<comment type="subcellular location">
    <subcellularLocation>
        <location evidence="1">Cell membrane</location>
        <topology evidence="1">Multi-pass membrane protein</topology>
    </subcellularLocation>
</comment>
<organism evidence="13 14">
    <name type="scientific">Porites lobata</name>
    <dbReference type="NCBI Taxonomy" id="104759"/>
    <lineage>
        <taxon>Eukaryota</taxon>
        <taxon>Metazoa</taxon>
        <taxon>Cnidaria</taxon>
        <taxon>Anthozoa</taxon>
        <taxon>Hexacorallia</taxon>
        <taxon>Scleractinia</taxon>
        <taxon>Fungiina</taxon>
        <taxon>Poritidae</taxon>
        <taxon>Porites</taxon>
    </lineage>
</organism>
<evidence type="ECO:0000256" key="7">
    <source>
        <dbReference type="ARBA" id="ARBA00023170"/>
    </source>
</evidence>
<dbReference type="SMART" id="SM01381">
    <property type="entry name" value="7TM_GPCR_Srsx"/>
    <property type="match status" value="1"/>
</dbReference>
<dbReference type="Gene3D" id="1.20.1070.10">
    <property type="entry name" value="Rhodopsin 7-helix transmembrane proteins"/>
    <property type="match status" value="1"/>
</dbReference>
<evidence type="ECO:0000256" key="11">
    <source>
        <dbReference type="SAM" id="Phobius"/>
    </source>
</evidence>
<name>A0ABN8QJW0_9CNID</name>
<evidence type="ECO:0000256" key="9">
    <source>
        <dbReference type="ARBA" id="ARBA00023224"/>
    </source>
</evidence>
<dbReference type="SUPFAM" id="SSF81321">
    <property type="entry name" value="Family A G protein-coupled receptor-like"/>
    <property type="match status" value="1"/>
</dbReference>
<keyword evidence="4 11" id="KW-1133">Transmembrane helix</keyword>
<evidence type="ECO:0000256" key="3">
    <source>
        <dbReference type="ARBA" id="ARBA00022692"/>
    </source>
</evidence>
<dbReference type="Pfam" id="PF00001">
    <property type="entry name" value="7tm_1"/>
    <property type="match status" value="1"/>
</dbReference>
<evidence type="ECO:0000256" key="8">
    <source>
        <dbReference type="ARBA" id="ARBA00023180"/>
    </source>
</evidence>
<proteinExistence type="inferred from homology"/>
<keyword evidence="5 10" id="KW-0297">G-protein coupled receptor</keyword>
<comment type="similarity">
    <text evidence="10">Belongs to the G-protein coupled receptor 1 family.</text>
</comment>
<keyword evidence="9 10" id="KW-0807">Transducer</keyword>